<keyword evidence="1" id="KW-1133">Transmembrane helix</keyword>
<evidence type="ECO:0000256" key="1">
    <source>
        <dbReference type="SAM" id="Phobius"/>
    </source>
</evidence>
<feature type="transmembrane region" description="Helical" evidence="1">
    <location>
        <begin position="186"/>
        <end position="208"/>
    </location>
</feature>
<feature type="transmembrane region" description="Helical" evidence="1">
    <location>
        <begin position="151"/>
        <end position="171"/>
    </location>
</feature>
<sequence length="298" mass="34055">MSLSKLTGFTYSKSLIYFLLFTVTFSIFAFSQQSFVLGGRLRPRFSLEFIDFRDQLMWLGKQVHLWSVLPLSLPSMMQIVCVRLEAYNSLYNIATYIAEATRRSNCWNPPPTSVSSDSEEEIFGKNLVLDATEGALAIAHNSFGGTLETRIWVYTLGVMVFFALLKSWVAIRQERNEEHRVWAIRTWGWTGCIFTMRLFMFFLARFILSPHTRDFYSVTTCSILRELCTTHSHPIELISRKHPACENTMLGLSTHSSSTWILSARTYDDDDHYGIWNVRMAGNGTAYGGRGVVVALEC</sequence>
<gene>
    <name evidence="2" type="ORF">EAE98_002612</name>
</gene>
<keyword evidence="1" id="KW-0812">Transmembrane</keyword>
<keyword evidence="3" id="KW-1185">Reference proteome</keyword>
<dbReference type="RefSeq" id="XP_038813971.1">
    <property type="nucleotide sequence ID" value="XM_038950232.1"/>
</dbReference>
<name>A0ABQ7IXM8_9HELO</name>
<proteinExistence type="predicted"/>
<comment type="caution">
    <text evidence="2">The sequence shown here is derived from an EMBL/GenBank/DDBJ whole genome shotgun (WGS) entry which is preliminary data.</text>
</comment>
<accession>A0ABQ7IXM8</accession>
<protein>
    <submittedName>
        <fullName evidence="2">Uncharacterized protein</fullName>
    </submittedName>
</protein>
<evidence type="ECO:0000313" key="3">
    <source>
        <dbReference type="Proteomes" id="UP000783213"/>
    </source>
</evidence>
<feature type="transmembrane region" description="Helical" evidence="1">
    <location>
        <begin position="15"/>
        <end position="37"/>
    </location>
</feature>
<dbReference type="EMBL" id="RCSX01000004">
    <property type="protein sequence ID" value="KAF7936393.1"/>
    <property type="molecule type" value="Genomic_DNA"/>
</dbReference>
<dbReference type="GeneID" id="62229386"/>
<reference evidence="2 3" key="1">
    <citation type="journal article" date="2020" name="Genome Biol. Evol.">
        <title>Comparative genomics of Sclerotiniaceae.</title>
        <authorList>
            <person name="Valero Jimenez C.A."/>
            <person name="Steentjes M."/>
            <person name="Scholten O.E."/>
            <person name="Van Kan J.A.L."/>
        </authorList>
    </citation>
    <scope>NUCLEOTIDE SEQUENCE [LARGE SCALE GENOMIC DNA]</scope>
    <source>
        <strain evidence="2 3">B1</strain>
    </source>
</reference>
<evidence type="ECO:0000313" key="2">
    <source>
        <dbReference type="EMBL" id="KAF7936393.1"/>
    </source>
</evidence>
<organism evidence="2 3">
    <name type="scientific">Botrytis deweyae</name>
    <dbReference type="NCBI Taxonomy" id="2478750"/>
    <lineage>
        <taxon>Eukaryota</taxon>
        <taxon>Fungi</taxon>
        <taxon>Dikarya</taxon>
        <taxon>Ascomycota</taxon>
        <taxon>Pezizomycotina</taxon>
        <taxon>Leotiomycetes</taxon>
        <taxon>Helotiales</taxon>
        <taxon>Sclerotiniaceae</taxon>
        <taxon>Botrytis</taxon>
    </lineage>
</organism>
<keyword evidence="1" id="KW-0472">Membrane</keyword>
<dbReference type="Proteomes" id="UP000783213">
    <property type="component" value="Unassembled WGS sequence"/>
</dbReference>